<proteinExistence type="predicted"/>
<evidence type="ECO:0000313" key="2">
    <source>
        <dbReference type="EMBL" id="CDN31403.1"/>
    </source>
</evidence>
<dbReference type="KEGG" id="rbc:BN938_1314"/>
<evidence type="ECO:0000313" key="3">
    <source>
        <dbReference type="Proteomes" id="UP000027616"/>
    </source>
</evidence>
<dbReference type="eggNOG" id="ENOG502Z9QX">
    <property type="taxonomic scope" value="Bacteria"/>
</dbReference>
<dbReference type="InterPro" id="IPR013783">
    <property type="entry name" value="Ig-like_fold"/>
</dbReference>
<protein>
    <recommendedName>
        <fullName evidence="4">DUF1573 domain-containing protein</fullName>
    </recommendedName>
</protein>
<organism evidence="2 3">
    <name type="scientific">Mucinivorans hirudinis</name>
    <dbReference type="NCBI Taxonomy" id="1433126"/>
    <lineage>
        <taxon>Bacteria</taxon>
        <taxon>Pseudomonadati</taxon>
        <taxon>Bacteroidota</taxon>
        <taxon>Bacteroidia</taxon>
        <taxon>Bacteroidales</taxon>
        <taxon>Rikenellaceae</taxon>
        <taxon>Mucinivorans</taxon>
    </lineage>
</organism>
<dbReference type="HOGENOM" id="CLU_051681_0_0_10"/>
<sequence length="361" mass="40574">MKNLLLLAILSFVPLAFSQSRVEFEHKSWDFGKIEESAGVVSHTFNYKNNSSESFVIYTIGVSCGCTTPRWDKKPIAAGEKGEITLIFDPYGRPGKFEKYAEIESSQGSIRLIITGIVDPKPRTIIDDYPFAIADGLRIADRSVMLGLVPRAELNVSSLQIANNSDKPLQIAVVGDNHPNYFDVRAAKETLQPGERSEIRIKFDTRTADLWGAQDFVFSLIVNGKETDGFVGVRGIVVENFKSLTNQERINAPRSEYSSYFYHFSTQPVGAKLERDFKVTNSGERDLVIRYLDYDKDKIDVQVSKKTIKKGETAVVHIVLKNTDKTGMITEIVRILTNDPEQPVREIRLMARMAQVENIAN</sequence>
<gene>
    <name evidence="2" type="ORF">BN938_1314</name>
</gene>
<evidence type="ECO:0000256" key="1">
    <source>
        <dbReference type="SAM" id="SignalP"/>
    </source>
</evidence>
<dbReference type="AlphaFoldDB" id="A0A060RCA1"/>
<dbReference type="PANTHER" id="PTHR37833">
    <property type="entry name" value="LIPOPROTEIN-RELATED"/>
    <property type="match status" value="1"/>
</dbReference>
<keyword evidence="1" id="KW-0732">Signal</keyword>
<accession>A0A060RCA1</accession>
<dbReference type="InterPro" id="IPR011467">
    <property type="entry name" value="DUF1573"/>
</dbReference>
<dbReference type="PANTHER" id="PTHR37833:SF1">
    <property type="entry name" value="SIGNAL PEPTIDE PROTEIN"/>
    <property type="match status" value="1"/>
</dbReference>
<dbReference type="EMBL" id="HG934468">
    <property type="protein sequence ID" value="CDN31403.1"/>
    <property type="molecule type" value="Genomic_DNA"/>
</dbReference>
<dbReference type="OrthoDB" id="1466304at2"/>
<dbReference type="Gene3D" id="2.60.40.10">
    <property type="entry name" value="Immunoglobulins"/>
    <property type="match status" value="3"/>
</dbReference>
<reference evidence="2 3" key="1">
    <citation type="journal article" date="2015" name="Genome Announc.">
        <title>Complete Genome Sequence of the Novel Leech Symbiont Mucinivorans hirudinis M3T.</title>
        <authorList>
            <person name="Nelson M.C."/>
            <person name="Bomar L."/>
            <person name="Graf J."/>
        </authorList>
    </citation>
    <scope>NUCLEOTIDE SEQUENCE [LARGE SCALE GENOMIC DNA]</scope>
    <source>
        <strain evidence="3">M3</strain>
    </source>
</reference>
<feature type="chain" id="PRO_5001590808" description="DUF1573 domain-containing protein" evidence="1">
    <location>
        <begin position="19"/>
        <end position="361"/>
    </location>
</feature>
<evidence type="ECO:0008006" key="4">
    <source>
        <dbReference type="Google" id="ProtNLM"/>
    </source>
</evidence>
<feature type="signal peptide" evidence="1">
    <location>
        <begin position="1"/>
        <end position="18"/>
    </location>
</feature>
<dbReference type="Pfam" id="PF07610">
    <property type="entry name" value="DUF1573"/>
    <property type="match status" value="2"/>
</dbReference>
<dbReference type="STRING" id="1433126.BN938_1314"/>
<keyword evidence="3" id="KW-1185">Reference proteome</keyword>
<dbReference type="Proteomes" id="UP000027616">
    <property type="component" value="Chromosome I"/>
</dbReference>
<name>A0A060RCA1_9BACT</name>